<evidence type="ECO:0000313" key="4">
    <source>
        <dbReference type="Proteomes" id="UP000593594"/>
    </source>
</evidence>
<evidence type="ECO:0000259" key="2">
    <source>
        <dbReference type="Pfam" id="PF01052"/>
    </source>
</evidence>
<dbReference type="RefSeq" id="WP_213161689.1">
    <property type="nucleotide sequence ID" value="NZ_CP058214.1"/>
</dbReference>
<dbReference type="Gene3D" id="2.30.330.10">
    <property type="entry name" value="SpoA-like"/>
    <property type="match status" value="1"/>
</dbReference>
<organism evidence="3 4">
    <name type="scientific">Kaustia mangrovi</name>
    <dbReference type="NCBI Taxonomy" id="2593653"/>
    <lineage>
        <taxon>Bacteria</taxon>
        <taxon>Pseudomonadati</taxon>
        <taxon>Pseudomonadota</taxon>
        <taxon>Alphaproteobacteria</taxon>
        <taxon>Hyphomicrobiales</taxon>
        <taxon>Parvibaculaceae</taxon>
        <taxon>Kaustia</taxon>
    </lineage>
</organism>
<feature type="domain" description="Flagellar motor switch protein FliN-like C-terminal" evidence="2">
    <location>
        <begin position="243"/>
        <end position="311"/>
    </location>
</feature>
<gene>
    <name evidence="3" type="ORF">HW532_17430</name>
</gene>
<protein>
    <submittedName>
        <fullName evidence="3">FliM/FliN family flagellar motor switch protein</fullName>
    </submittedName>
</protein>
<dbReference type="AlphaFoldDB" id="A0A7S8HD22"/>
<dbReference type="GO" id="GO:0050918">
    <property type="term" value="P:positive chemotaxis"/>
    <property type="evidence" value="ECO:0007669"/>
    <property type="project" value="TreeGrafter"/>
</dbReference>
<name>A0A7S8HD22_9HYPH</name>
<reference evidence="3 4" key="1">
    <citation type="submission" date="2020-06" db="EMBL/GenBank/DDBJ databases">
        <title>Genome sequence of 2 isolates from Red Sea Mangroves.</title>
        <authorList>
            <person name="Sefrji F."/>
            <person name="Michoud G."/>
            <person name="Merlino G."/>
            <person name="Daffonchio D."/>
        </authorList>
    </citation>
    <scope>NUCLEOTIDE SEQUENCE [LARGE SCALE GENOMIC DNA]</scope>
    <source>
        <strain evidence="3 4">R1DC25</strain>
    </source>
</reference>
<keyword evidence="3" id="KW-0969">Cilium</keyword>
<accession>A0A7S8HD22</accession>
<dbReference type="InterPro" id="IPR001172">
    <property type="entry name" value="FliN_T3SS_HrcQb"/>
</dbReference>
<keyword evidence="4" id="KW-1185">Reference proteome</keyword>
<keyword evidence="3" id="KW-0966">Cell projection</keyword>
<keyword evidence="3" id="KW-0282">Flagellum</keyword>
<sequence length="328" mass="33656">MPALDVRFAPGPSPRGHHVEIEAETAFGTARLSVEADLVDRLSDALLPGWRDEDSASLPLDWRAVLALEAVADGMGLAGLAAARARACPAPAASDGPPLTRLAGTVGAGGGEFALSLDLRDIGAAALEALEGRRPHGRLNRFDPGFRCRLRLAGRPARLAAYRALAAGDTLLAGTLCGGRLPARLEVPGVASFAVRLDPASGALDNFENAGRKDTMADNEDDLAQAAEVAGAIADTPPLEDPVEDLPVQLDFLLSTRRISLGELRALGPGATLDLRIDLTQPVTILANGAPAAKGYLVQIGDHVGVQIDRWPGMGGATGGGTGSGGDG</sequence>
<dbReference type="GO" id="GO:0071978">
    <property type="term" value="P:bacterial-type flagellum-dependent swarming motility"/>
    <property type="evidence" value="ECO:0007669"/>
    <property type="project" value="TreeGrafter"/>
</dbReference>
<dbReference type="EMBL" id="CP058214">
    <property type="protein sequence ID" value="QPC44322.1"/>
    <property type="molecule type" value="Genomic_DNA"/>
</dbReference>
<dbReference type="PRINTS" id="PR00956">
    <property type="entry name" value="FLGMOTORFLIN"/>
</dbReference>
<dbReference type="GO" id="GO:0009425">
    <property type="term" value="C:bacterial-type flagellum basal body"/>
    <property type="evidence" value="ECO:0007669"/>
    <property type="project" value="InterPro"/>
</dbReference>
<dbReference type="KEGG" id="kmn:HW532_17430"/>
<dbReference type="GO" id="GO:0003774">
    <property type="term" value="F:cytoskeletal motor activity"/>
    <property type="evidence" value="ECO:0007669"/>
    <property type="project" value="InterPro"/>
</dbReference>
<evidence type="ECO:0000313" key="3">
    <source>
        <dbReference type="EMBL" id="QPC44322.1"/>
    </source>
</evidence>
<evidence type="ECO:0000256" key="1">
    <source>
        <dbReference type="ARBA" id="ARBA00009226"/>
    </source>
</evidence>
<dbReference type="PANTHER" id="PTHR30034:SF6">
    <property type="entry name" value="YOP PROTEINS TRANSLOCATION PROTEIN Q"/>
    <property type="match status" value="1"/>
</dbReference>
<proteinExistence type="inferred from homology"/>
<dbReference type="Pfam" id="PF01052">
    <property type="entry name" value="FliMN_C"/>
    <property type="match status" value="1"/>
</dbReference>
<dbReference type="InterPro" id="IPR001543">
    <property type="entry name" value="FliN-like_C"/>
</dbReference>
<dbReference type="SUPFAM" id="SSF101801">
    <property type="entry name" value="Surface presentation of antigens (SPOA)"/>
    <property type="match status" value="1"/>
</dbReference>
<comment type="similarity">
    <text evidence="1">Belongs to the FliN/MopA/SpaO family.</text>
</comment>
<dbReference type="Proteomes" id="UP000593594">
    <property type="component" value="Chromosome"/>
</dbReference>
<dbReference type="InterPro" id="IPR036429">
    <property type="entry name" value="SpoA-like_sf"/>
</dbReference>
<dbReference type="PANTHER" id="PTHR30034">
    <property type="entry name" value="FLAGELLAR MOTOR SWITCH PROTEIN FLIM"/>
    <property type="match status" value="1"/>
</dbReference>